<dbReference type="PANTHER" id="PTHR45631:SF44">
    <property type="entry name" value="CARBOHYDRATE-BINDING PROTEIN OF THE ER PROTEIN"/>
    <property type="match status" value="1"/>
</dbReference>
<evidence type="ECO:0000313" key="5">
    <source>
        <dbReference type="Proteomes" id="UP001177140"/>
    </source>
</evidence>
<accession>A0AA41SMT7</accession>
<dbReference type="Proteomes" id="UP001177140">
    <property type="component" value="Unassembled WGS sequence"/>
</dbReference>
<name>A0AA41SMT7_PAPNU</name>
<comment type="caution">
    <text evidence="4">The sequence shown here is derived from an EMBL/GenBank/DDBJ whole genome shotgun (WGS) entry which is preliminary data.</text>
</comment>
<comment type="subcellular location">
    <subcellularLocation>
        <location evidence="1">Membrane</location>
        <topology evidence="1">Single-pass membrane protein</topology>
    </subcellularLocation>
</comment>
<organism evidence="4 5">
    <name type="scientific">Papaver nudicaule</name>
    <name type="common">Iceland poppy</name>
    <dbReference type="NCBI Taxonomy" id="74823"/>
    <lineage>
        <taxon>Eukaryota</taxon>
        <taxon>Viridiplantae</taxon>
        <taxon>Streptophyta</taxon>
        <taxon>Embryophyta</taxon>
        <taxon>Tracheophyta</taxon>
        <taxon>Spermatophyta</taxon>
        <taxon>Magnoliopsida</taxon>
        <taxon>Ranunculales</taxon>
        <taxon>Papaveraceae</taxon>
        <taxon>Papaveroideae</taxon>
        <taxon>Papaver</taxon>
    </lineage>
</organism>
<dbReference type="InterPro" id="IPR024788">
    <property type="entry name" value="Malectin-like_Carb-bd_dom"/>
</dbReference>
<dbReference type="PANTHER" id="PTHR45631">
    <property type="entry name" value="OS07G0107800 PROTEIN-RELATED"/>
    <property type="match status" value="1"/>
</dbReference>
<evidence type="ECO:0000313" key="4">
    <source>
        <dbReference type="EMBL" id="MCL7037168.1"/>
    </source>
</evidence>
<dbReference type="EMBL" id="JAJJMA010175974">
    <property type="protein sequence ID" value="MCL7037168.1"/>
    <property type="molecule type" value="Genomic_DNA"/>
</dbReference>
<evidence type="ECO:0000256" key="2">
    <source>
        <dbReference type="SAM" id="SignalP"/>
    </source>
</evidence>
<dbReference type="Pfam" id="PF12819">
    <property type="entry name" value="Malectin_like"/>
    <property type="match status" value="1"/>
</dbReference>
<feature type="domain" description="Malectin-like" evidence="3">
    <location>
        <begin position="34"/>
        <end position="371"/>
    </location>
</feature>
<dbReference type="GO" id="GO:0016020">
    <property type="term" value="C:membrane"/>
    <property type="evidence" value="ECO:0007669"/>
    <property type="project" value="UniProtKB-SubCell"/>
</dbReference>
<evidence type="ECO:0000256" key="1">
    <source>
        <dbReference type="ARBA" id="ARBA00004167"/>
    </source>
</evidence>
<sequence>MNTLPLSLLLLLAFVHFSCFLVLVPVSAKVFLSIDCGSSSLKSLTDDNSIEWVGDDPYVQTGEAHTVNVAPNVAGTWDSRVMSTLRAFPTRKRNCYSIDISSKDKDTTTAERVLVRASFYYGNYDDKSNPPTFDLQFNGNHWTEIQTSMGDITHKEVVYSLNNGNNINVCLAQLYSGDIPFISALEIRSLDSGAYSNFGSDYPVHFIARDAFGATKAIRYPEDSFDRIWDSAVSRGALITVRGNSPSIKANVQDKPPEAVLRTAITPSISPGYIRYSGGGSSVSQSHFNVYFSEVIKLDSTQRRPFDITVNDTLGNSIISHENPVIPPYGSALEVNIFNVSHFFNSSFSIEFKQTTDSTLPPLLNAIEWYIIGEKLVRETNSNDGIFLS</sequence>
<dbReference type="AlphaFoldDB" id="A0AA41SMT7"/>
<feature type="signal peptide" evidence="2">
    <location>
        <begin position="1"/>
        <end position="28"/>
    </location>
</feature>
<reference evidence="4" key="1">
    <citation type="submission" date="2022-03" db="EMBL/GenBank/DDBJ databases">
        <title>A functionally conserved STORR gene fusion in Papaver species that diverged 16.8 million years ago.</title>
        <authorList>
            <person name="Catania T."/>
        </authorList>
    </citation>
    <scope>NUCLEOTIDE SEQUENCE</scope>
    <source>
        <strain evidence="4">S-191538</strain>
    </source>
</reference>
<feature type="chain" id="PRO_5041262805" description="Malectin-like domain-containing protein" evidence="2">
    <location>
        <begin position="29"/>
        <end position="389"/>
    </location>
</feature>
<gene>
    <name evidence="4" type="ORF">MKW94_028945</name>
</gene>
<protein>
    <recommendedName>
        <fullName evidence="3">Malectin-like domain-containing protein</fullName>
    </recommendedName>
</protein>
<keyword evidence="5" id="KW-1185">Reference proteome</keyword>
<evidence type="ECO:0000259" key="3">
    <source>
        <dbReference type="Pfam" id="PF12819"/>
    </source>
</evidence>
<proteinExistence type="predicted"/>
<dbReference type="Gene3D" id="2.60.120.430">
    <property type="entry name" value="Galactose-binding lectin"/>
    <property type="match status" value="1"/>
</dbReference>
<keyword evidence="2" id="KW-0732">Signal</keyword>